<keyword evidence="1" id="KW-1185">Reference proteome</keyword>
<dbReference type="RefSeq" id="XP_026726051.1">
    <property type="nucleotide sequence ID" value="XM_026870250.1"/>
</dbReference>
<dbReference type="AlphaFoldDB" id="A0A7E5VCN5"/>
<dbReference type="KEGG" id="tnl:113492662"/>
<evidence type="ECO:0000313" key="1">
    <source>
        <dbReference type="Proteomes" id="UP000322000"/>
    </source>
</evidence>
<organism evidence="1 2">
    <name type="scientific">Trichoplusia ni</name>
    <name type="common">Cabbage looper</name>
    <dbReference type="NCBI Taxonomy" id="7111"/>
    <lineage>
        <taxon>Eukaryota</taxon>
        <taxon>Metazoa</taxon>
        <taxon>Ecdysozoa</taxon>
        <taxon>Arthropoda</taxon>
        <taxon>Hexapoda</taxon>
        <taxon>Insecta</taxon>
        <taxon>Pterygota</taxon>
        <taxon>Neoptera</taxon>
        <taxon>Endopterygota</taxon>
        <taxon>Lepidoptera</taxon>
        <taxon>Glossata</taxon>
        <taxon>Ditrysia</taxon>
        <taxon>Noctuoidea</taxon>
        <taxon>Noctuidae</taxon>
        <taxon>Plusiinae</taxon>
        <taxon>Trichoplusia</taxon>
    </lineage>
</organism>
<dbReference type="GeneID" id="113492662"/>
<evidence type="ECO:0000313" key="3">
    <source>
        <dbReference type="RefSeq" id="XP_026726052.1"/>
    </source>
</evidence>
<accession>A0A7E5VCN5</accession>
<dbReference type="Proteomes" id="UP000322000">
    <property type="component" value="Chromosome 4"/>
</dbReference>
<sequence length="542" mass="62629">MMTSTRLDTDEANITKIKKYGIYSEFHCFKRSEDYLVSNIHRSTLRELGPKLWDNKIIKAVNDERPSTPTEDGVINMYQKNKKLQPQAKIMNPCLCKTRTNRERSYGTDIKHTCTDNCYFGYFDTDISRLLHDMDYTYNTVQSIMQGVKPCKRECASEFSSILLLVIDSHRIDKFFEIERLKKFIKMKKEQYHLGGDQDPTIQSTYLKDAFDVTSPQQCIGLKLLLCKYLLSNIMETITFVCNYFLNNQHRRASLVSFRNWSFINIIQGYILSIILRMANKNNLYVLTKQHIVLITDAALNTIAQVECVIKNGKFLEDANLFSRYYMTEDNETNKDQRIAVRKSSVLQILYVYYIFVLKSVRLLNNAICYDTPMTHDNFMEQEEFSDSGGIDDATITLSNAASVNIIRSDFTINITINKSAATSFIFTIEDITGPCKELKTKSVSTLCNTELENDNHMSIFGYSKLLLKKLVNSSKTLSACLNLKQEELITETIFEDTETSADSYVKIVHNYLKRFTCQTFCTDLFTCLTQAVVNMFFSFRL</sequence>
<proteinExistence type="predicted"/>
<dbReference type="RefSeq" id="XP_026726052.1">
    <property type="nucleotide sequence ID" value="XM_026870251.1"/>
</dbReference>
<name>A0A7E5VCN5_TRINI</name>
<evidence type="ECO:0000313" key="2">
    <source>
        <dbReference type="RefSeq" id="XP_026726051.1"/>
    </source>
</evidence>
<gene>
    <name evidence="2 3" type="primary">LOC113492662</name>
</gene>
<reference evidence="2 3" key="1">
    <citation type="submission" date="2025-04" db="UniProtKB">
        <authorList>
            <consortium name="RefSeq"/>
        </authorList>
    </citation>
    <scope>IDENTIFICATION</scope>
</reference>
<dbReference type="OrthoDB" id="7353630at2759"/>
<protein>
    <submittedName>
        <fullName evidence="2 3">Uncharacterized protein LOC113492662</fullName>
    </submittedName>
</protein>